<feature type="domain" description="SD-repeat containing protein B" evidence="5">
    <location>
        <begin position="478"/>
        <end position="612"/>
    </location>
</feature>
<reference evidence="7" key="1">
    <citation type="submission" date="2023-07" db="EMBL/GenBank/DDBJ databases">
        <title>The carbon used by Thiothrix.</title>
        <authorList>
            <person name="Chen L."/>
        </authorList>
    </citation>
    <scope>NUCLEOTIDE SEQUENCE [LARGE SCALE GENOMIC DNA]</scope>
</reference>
<dbReference type="Proteomes" id="UP001308005">
    <property type="component" value="Unassembled WGS sequence"/>
</dbReference>
<dbReference type="Gene3D" id="2.60.40.10">
    <property type="entry name" value="Immunoglobulins"/>
    <property type="match status" value="1"/>
</dbReference>
<evidence type="ECO:0000313" key="7">
    <source>
        <dbReference type="Proteomes" id="UP001308005"/>
    </source>
</evidence>
<evidence type="ECO:0000256" key="3">
    <source>
        <dbReference type="ARBA" id="ARBA00022729"/>
    </source>
</evidence>
<protein>
    <submittedName>
        <fullName evidence="6">SdrD B-like domain-containing protein</fullName>
    </submittedName>
</protein>
<comment type="subcellular location">
    <subcellularLocation>
        <location evidence="1">Secreted</location>
    </subcellularLocation>
</comment>
<dbReference type="InterPro" id="IPR033764">
    <property type="entry name" value="Sdr_B"/>
</dbReference>
<comment type="caution">
    <text evidence="6">The sequence shown here is derived from an EMBL/GenBank/DDBJ whole genome shotgun (WGS) entry which is preliminary data.</text>
</comment>
<name>A0ABU6CSY4_9GAMM</name>
<proteinExistence type="predicted"/>
<dbReference type="Pfam" id="PF01345">
    <property type="entry name" value="DUF11"/>
    <property type="match status" value="1"/>
</dbReference>
<dbReference type="InterPro" id="IPR051172">
    <property type="entry name" value="Chlamydia_OmcB"/>
</dbReference>
<evidence type="ECO:0000313" key="6">
    <source>
        <dbReference type="EMBL" id="MEB4589936.1"/>
    </source>
</evidence>
<dbReference type="SUPFAM" id="SSF117074">
    <property type="entry name" value="Hypothetical protein PA1324"/>
    <property type="match status" value="1"/>
</dbReference>
<evidence type="ECO:0000259" key="4">
    <source>
        <dbReference type="Pfam" id="PF01345"/>
    </source>
</evidence>
<gene>
    <name evidence="6" type="ORF">VSS37_03000</name>
</gene>
<dbReference type="InterPro" id="IPR001434">
    <property type="entry name" value="OmcB-like_DUF11"/>
</dbReference>
<organism evidence="6 7">
    <name type="scientific">Candidatus Thiothrix phosphatis</name>
    <dbReference type="NCBI Taxonomy" id="3112415"/>
    <lineage>
        <taxon>Bacteria</taxon>
        <taxon>Pseudomonadati</taxon>
        <taxon>Pseudomonadota</taxon>
        <taxon>Gammaproteobacteria</taxon>
        <taxon>Thiotrichales</taxon>
        <taxon>Thiotrichaceae</taxon>
        <taxon>Thiothrix</taxon>
    </lineage>
</organism>
<feature type="domain" description="DUF11" evidence="4">
    <location>
        <begin position="618"/>
        <end position="704"/>
    </location>
</feature>
<keyword evidence="2" id="KW-0964">Secreted</keyword>
<dbReference type="RefSeq" id="WP_324693157.1">
    <property type="nucleotide sequence ID" value="NZ_JAYMYJ010000028.1"/>
</dbReference>
<dbReference type="InterPro" id="IPR047589">
    <property type="entry name" value="DUF11_rpt"/>
</dbReference>
<keyword evidence="7" id="KW-1185">Reference proteome</keyword>
<dbReference type="InterPro" id="IPR013783">
    <property type="entry name" value="Ig-like_fold"/>
</dbReference>
<sequence length="705" mass="73595">MQFVKDGAVNVDFALMNPADYSQQAPDVVTTMSVLGPTDTVTAPGKDFRNLVNLVKFPYAAEGYPGSAGYIAPTALARHQDIGSTFGLAYDRNTGSVFASAFYKRGSGFGPGGPGAIYRVSQGGAISVQATIPNVGSTAHSFSAVAPYDQFDYDLDAKTAIGKESLGDIDISPDGQWLYVVNLFDRHLYQVSTTTANQVTDLGAITRPADCVSDLDFRPFALAFNDANELYVGAVCSNESGLESGGQPAALVLKRETAGSFSRVFGFGLQFGDVQDDPQKPYWGSWAIWASWENGYVPLFSDLFFYGKDMVMGFRNVSLDRFYFPAASSPPIGELLKACWTGTDWQLENNAVCGGATGALPNFNATNPQHVDTGPGGGNFFDFTDAYGDQGFQGGLAHVPGHTSFLHTSSDPYQATAGGMFRADILTGQKSQAYEVYHGSATNTFTDYTLLTPAIDGYFGKSNGMGDLEVLSDPAPIEIGNRVWLDSDGDGIQDAGEAGIPGVEVKLLAADGVTELATATTAADGTYYFSSAAGTSTSSTIYGVSALQPGTAYTLKFPTAVTVSGAAYKPTTVTVGGNREIDSNASSAGLVPITTLDIPVAGANNHSFDVGYAEVKVDVALTKTVGPAAAKRGETVVYTLTVTNTGEGVASGVKVVDKLPAGLTFVSHDGATPDVYDAVTGEWDVGTVGVGAANAVSLGITATVQ</sequence>
<evidence type="ECO:0000256" key="2">
    <source>
        <dbReference type="ARBA" id="ARBA00022525"/>
    </source>
</evidence>
<accession>A0ABU6CSY4</accession>
<dbReference type="NCBIfam" id="TIGR01451">
    <property type="entry name" value="B_ant_repeat"/>
    <property type="match status" value="1"/>
</dbReference>
<evidence type="ECO:0000259" key="5">
    <source>
        <dbReference type="Pfam" id="PF17210"/>
    </source>
</evidence>
<dbReference type="Pfam" id="PF17210">
    <property type="entry name" value="SdrD_B"/>
    <property type="match status" value="1"/>
</dbReference>
<keyword evidence="3" id="KW-0732">Signal</keyword>
<dbReference type="EMBL" id="JAYMYJ010000028">
    <property type="protein sequence ID" value="MEB4589936.1"/>
    <property type="molecule type" value="Genomic_DNA"/>
</dbReference>
<dbReference type="PANTHER" id="PTHR34819">
    <property type="entry name" value="LARGE CYSTEINE-RICH PERIPLASMIC PROTEIN OMCB"/>
    <property type="match status" value="1"/>
</dbReference>
<dbReference type="PANTHER" id="PTHR34819:SF3">
    <property type="entry name" value="CELL SURFACE PROTEIN"/>
    <property type="match status" value="1"/>
</dbReference>
<evidence type="ECO:0000256" key="1">
    <source>
        <dbReference type="ARBA" id="ARBA00004613"/>
    </source>
</evidence>
<dbReference type="SUPFAM" id="SSF63829">
    <property type="entry name" value="Calcium-dependent phosphotriesterase"/>
    <property type="match status" value="1"/>
</dbReference>